<dbReference type="AlphaFoldDB" id="A0A839V0C7"/>
<name>A0A839V0C7_9GAMM</name>
<sequence>MPQATYRHYPSFTRRYVRSVMKMMDLPKKPKVEAEVFGQMIHDEGVVHSINGELLMLEWHHGREGRVVVPEPSLSQWLQTVKLSQVQGDAWSWPWEFSTLSFPTGQAFHGHPVDGALVAWVDSTTLPGRYEAFLSADGNSHGVDMEGLGEPWLIVAIHDPLDARPGPASTRPCCAAPSSHRRSATSSTARPSRTPEGVPSRWPTRRA</sequence>
<feature type="region of interest" description="Disordered" evidence="1">
    <location>
        <begin position="166"/>
        <end position="207"/>
    </location>
</feature>
<gene>
    <name evidence="2" type="ORF">FHR94_000445</name>
</gene>
<accession>A0A839V0C7</accession>
<evidence type="ECO:0000256" key="1">
    <source>
        <dbReference type="SAM" id="MobiDB-lite"/>
    </source>
</evidence>
<dbReference type="Proteomes" id="UP000547614">
    <property type="component" value="Unassembled WGS sequence"/>
</dbReference>
<reference evidence="2 3" key="1">
    <citation type="submission" date="2020-08" db="EMBL/GenBank/DDBJ databases">
        <title>Genomic Encyclopedia of Type Strains, Phase III (KMG-III): the genomes of soil and plant-associated and newly described type strains.</title>
        <authorList>
            <person name="Whitman W."/>
        </authorList>
    </citation>
    <scope>NUCLEOTIDE SEQUENCE [LARGE SCALE GENOMIC DNA]</scope>
    <source>
        <strain evidence="2 3">CECT 7282</strain>
    </source>
</reference>
<proteinExistence type="predicted"/>
<dbReference type="EMBL" id="JACHXP010000002">
    <property type="protein sequence ID" value="MBB3189223.1"/>
    <property type="molecule type" value="Genomic_DNA"/>
</dbReference>
<evidence type="ECO:0000313" key="3">
    <source>
        <dbReference type="Proteomes" id="UP000547614"/>
    </source>
</evidence>
<organism evidence="2 3">
    <name type="scientific">Halomonas cerina</name>
    <dbReference type="NCBI Taxonomy" id="447424"/>
    <lineage>
        <taxon>Bacteria</taxon>
        <taxon>Pseudomonadati</taxon>
        <taxon>Pseudomonadota</taxon>
        <taxon>Gammaproteobacteria</taxon>
        <taxon>Oceanospirillales</taxon>
        <taxon>Halomonadaceae</taxon>
        <taxon>Halomonas</taxon>
    </lineage>
</organism>
<keyword evidence="3" id="KW-1185">Reference proteome</keyword>
<dbReference type="RefSeq" id="WP_183323989.1">
    <property type="nucleotide sequence ID" value="NZ_JACHXP010000002.1"/>
</dbReference>
<comment type="caution">
    <text evidence="2">The sequence shown here is derived from an EMBL/GenBank/DDBJ whole genome shotgun (WGS) entry which is preliminary data.</text>
</comment>
<protein>
    <submittedName>
        <fullName evidence="2">Uncharacterized protein</fullName>
    </submittedName>
</protein>
<feature type="compositionally biased region" description="Low complexity" evidence="1">
    <location>
        <begin position="184"/>
        <end position="195"/>
    </location>
</feature>
<evidence type="ECO:0000313" key="2">
    <source>
        <dbReference type="EMBL" id="MBB3189223.1"/>
    </source>
</evidence>